<protein>
    <submittedName>
        <fullName evidence="1">Uncharacterized protein</fullName>
    </submittedName>
</protein>
<reference evidence="1" key="2">
    <citation type="submission" date="2018-04" db="EMBL/GenBank/DDBJ databases">
        <title>OnivRS2 (Oryza nivara Reference Sequence Version 2).</title>
        <authorList>
            <person name="Zhang J."/>
            <person name="Kudrna D."/>
            <person name="Lee S."/>
            <person name="Talag J."/>
            <person name="Rajasekar S."/>
            <person name="Welchert J."/>
            <person name="Hsing Y.-I."/>
            <person name="Wing R.A."/>
        </authorList>
    </citation>
    <scope>NUCLEOTIDE SEQUENCE [LARGE SCALE GENOMIC DNA]</scope>
    <source>
        <strain evidence="1">SL10</strain>
    </source>
</reference>
<dbReference type="EnsemblPlants" id="ONIVA07G23800.1">
    <property type="protein sequence ID" value="ONIVA07G23800.1"/>
    <property type="gene ID" value="ONIVA07G23800"/>
</dbReference>
<evidence type="ECO:0000313" key="2">
    <source>
        <dbReference type="Proteomes" id="UP000006591"/>
    </source>
</evidence>
<keyword evidence="2" id="KW-1185">Reference proteome</keyword>
<dbReference type="Gramene" id="ONIVA07G23800.1">
    <property type="protein sequence ID" value="ONIVA07G23800.1"/>
    <property type="gene ID" value="ONIVA07G23800"/>
</dbReference>
<dbReference type="AlphaFoldDB" id="A0A0E0I4S4"/>
<reference evidence="1" key="1">
    <citation type="submission" date="2015-04" db="UniProtKB">
        <authorList>
            <consortium name="EnsemblPlants"/>
        </authorList>
    </citation>
    <scope>IDENTIFICATION</scope>
    <source>
        <strain evidence="1">SL10</strain>
    </source>
</reference>
<evidence type="ECO:0000313" key="1">
    <source>
        <dbReference type="EnsemblPlants" id="ONIVA07G23800.1"/>
    </source>
</evidence>
<proteinExistence type="predicted"/>
<organism evidence="1">
    <name type="scientific">Oryza nivara</name>
    <name type="common">Indian wild rice</name>
    <name type="synonym">Oryza sativa f. spontanea</name>
    <dbReference type="NCBI Taxonomy" id="4536"/>
    <lineage>
        <taxon>Eukaryota</taxon>
        <taxon>Viridiplantae</taxon>
        <taxon>Streptophyta</taxon>
        <taxon>Embryophyta</taxon>
        <taxon>Tracheophyta</taxon>
        <taxon>Spermatophyta</taxon>
        <taxon>Magnoliopsida</taxon>
        <taxon>Liliopsida</taxon>
        <taxon>Poales</taxon>
        <taxon>Poaceae</taxon>
        <taxon>BOP clade</taxon>
        <taxon>Oryzoideae</taxon>
        <taxon>Oryzeae</taxon>
        <taxon>Oryzinae</taxon>
        <taxon>Oryza</taxon>
    </lineage>
</organism>
<dbReference type="Proteomes" id="UP000006591">
    <property type="component" value="Chromosome 7"/>
</dbReference>
<sequence length="142" mass="16006">MSTDTMDTHAVAMSTDTMDTHAIGASTTKLIAKFSRIEYLSIDIDKKAGDCTNFDCKCEQYKGWNNKMIPLERLRIADIRNFLPFDDQIELNVQGKVQFTVVRILPCKACVTGCHISETPKPTLYAIMGPNLNDRSRVPLLY</sequence>
<name>A0A0E0I4S4_ORYNI</name>
<dbReference type="STRING" id="4536.A0A0E0I4S4"/>
<dbReference type="HOGENOM" id="CLU_1818970_0_0_1"/>
<accession>A0A0E0I4S4</accession>